<feature type="region of interest" description="Disordered" evidence="3">
    <location>
        <begin position="26"/>
        <end position="46"/>
    </location>
</feature>
<dbReference type="PROSITE" id="PS01090">
    <property type="entry name" value="TATD_2"/>
    <property type="match status" value="1"/>
</dbReference>
<reference evidence="4 5" key="1">
    <citation type="submission" date="2018-12" db="EMBL/GenBank/DDBJ databases">
        <title>Complete genome sequence of Flaviflexus salsibiostraticola KCTC 33148.</title>
        <authorList>
            <person name="Bae J.-W."/>
        </authorList>
    </citation>
    <scope>NUCLEOTIDE SEQUENCE [LARGE SCALE GENOMIC DNA]</scope>
    <source>
        <strain evidence="4 5">KCTC 33148</strain>
    </source>
</reference>
<dbReference type="Pfam" id="PF01026">
    <property type="entry name" value="TatD_DNase"/>
    <property type="match status" value="1"/>
</dbReference>
<dbReference type="InterPro" id="IPR001130">
    <property type="entry name" value="TatD-like"/>
</dbReference>
<keyword evidence="1" id="KW-0378">Hydrolase</keyword>
<feature type="binding site" evidence="2">
    <location>
        <position position="209"/>
    </location>
    <ligand>
        <name>a divalent metal cation</name>
        <dbReference type="ChEBI" id="CHEBI:60240"/>
        <label>2</label>
    </ligand>
</feature>
<evidence type="ECO:0000256" key="1">
    <source>
        <dbReference type="ARBA" id="ARBA00022801"/>
    </source>
</evidence>
<dbReference type="GO" id="GO:0005829">
    <property type="term" value="C:cytosol"/>
    <property type="evidence" value="ECO:0007669"/>
    <property type="project" value="TreeGrafter"/>
</dbReference>
<dbReference type="CDD" id="cd01310">
    <property type="entry name" value="TatD_DNAse"/>
    <property type="match status" value="1"/>
</dbReference>
<dbReference type="KEGG" id="fsl:EJO69_10380"/>
<evidence type="ECO:0000256" key="2">
    <source>
        <dbReference type="PIRSR" id="PIRSR005902-1"/>
    </source>
</evidence>
<dbReference type="InterPro" id="IPR032466">
    <property type="entry name" value="Metal_Hydrolase"/>
</dbReference>
<accession>A0A3S8ZB22</accession>
<dbReference type="PIRSF" id="PIRSF005902">
    <property type="entry name" value="DNase_TatD"/>
    <property type="match status" value="1"/>
</dbReference>
<name>A0A3S8ZB22_9ACTO</name>
<dbReference type="PROSITE" id="PS01091">
    <property type="entry name" value="TATD_3"/>
    <property type="match status" value="1"/>
</dbReference>
<dbReference type="RefSeq" id="WP_126041611.1">
    <property type="nucleotide sequence ID" value="NZ_CP034438.1"/>
</dbReference>
<keyword evidence="2" id="KW-0479">Metal-binding</keyword>
<dbReference type="OrthoDB" id="9810005at2"/>
<dbReference type="SUPFAM" id="SSF51556">
    <property type="entry name" value="Metallo-dependent hydrolases"/>
    <property type="match status" value="1"/>
</dbReference>
<feature type="binding site" evidence="2">
    <location>
        <position position="185"/>
    </location>
    <ligand>
        <name>a divalent metal cation</name>
        <dbReference type="ChEBI" id="CHEBI:60240"/>
        <label>2</label>
    </ligand>
</feature>
<dbReference type="InterPro" id="IPR018228">
    <property type="entry name" value="DNase_TatD-rel_CS"/>
</dbReference>
<feature type="binding site" evidence="2">
    <location>
        <position position="259"/>
    </location>
    <ligand>
        <name>a divalent metal cation</name>
        <dbReference type="ChEBI" id="CHEBI:60240"/>
        <label>1</label>
    </ligand>
</feature>
<dbReference type="EMBL" id="CP034438">
    <property type="protein sequence ID" value="AZN30662.1"/>
    <property type="molecule type" value="Genomic_DNA"/>
</dbReference>
<evidence type="ECO:0000256" key="3">
    <source>
        <dbReference type="SAM" id="MobiDB-lite"/>
    </source>
</evidence>
<evidence type="ECO:0000313" key="5">
    <source>
        <dbReference type="Proteomes" id="UP000270021"/>
    </source>
</evidence>
<dbReference type="GO" id="GO:0016788">
    <property type="term" value="F:hydrolase activity, acting on ester bonds"/>
    <property type="evidence" value="ECO:0007669"/>
    <property type="project" value="InterPro"/>
</dbReference>
<organism evidence="4 5">
    <name type="scientific">Flaviflexus salsibiostraticola</name>
    <dbReference type="NCBI Taxonomy" id="1282737"/>
    <lineage>
        <taxon>Bacteria</taxon>
        <taxon>Bacillati</taxon>
        <taxon>Actinomycetota</taxon>
        <taxon>Actinomycetes</taxon>
        <taxon>Actinomycetales</taxon>
        <taxon>Actinomycetaceae</taxon>
        <taxon>Flaviflexus</taxon>
    </lineage>
</organism>
<protein>
    <submittedName>
        <fullName evidence="4">TatD family deoxyribonuclease</fullName>
    </submittedName>
</protein>
<feature type="binding site" evidence="2">
    <location>
        <position position="148"/>
    </location>
    <ligand>
        <name>a divalent metal cation</name>
        <dbReference type="ChEBI" id="CHEBI:60240"/>
        <label>1</label>
    </ligand>
</feature>
<keyword evidence="5" id="KW-1185">Reference proteome</keyword>
<dbReference type="PANTHER" id="PTHR46124">
    <property type="entry name" value="D-AMINOACYL-TRNA DEACYLASE"/>
    <property type="match status" value="1"/>
</dbReference>
<dbReference type="Proteomes" id="UP000270021">
    <property type="component" value="Chromosome"/>
</dbReference>
<dbReference type="AlphaFoldDB" id="A0A3S8ZB22"/>
<dbReference type="PANTHER" id="PTHR46124:SF2">
    <property type="entry name" value="D-AMINOACYL-TRNA DEACYLASE"/>
    <property type="match status" value="1"/>
</dbReference>
<evidence type="ECO:0000313" key="4">
    <source>
        <dbReference type="EMBL" id="AZN30662.1"/>
    </source>
</evidence>
<dbReference type="Gene3D" id="3.20.20.140">
    <property type="entry name" value="Metal-dependent hydrolases"/>
    <property type="match status" value="1"/>
</dbReference>
<gene>
    <name evidence="4" type="ORF">EJO69_10380</name>
</gene>
<sequence length="311" mass="34213">MSKKKGRSALPPIPEPLPIPVIDNHTHVGTDRPGQVQNLDDDGNPGHPLLIEGQLRAMRQAGVSRAITVGCEVPDLRDVIDLARAHPEFSAAIAIHPNEAPMHAGVVEIAPDGLEPQVEDHHRQYDLDEAIDMVADLAREPEIVAIGETGLDYFRTGDAGRSAQQESFRAHIRLAKELGLPLQIHDREAHEDTVRILLEDGAPERTVFHCFSGDRHLAEILAENGWYASFAGTVTFPRNGGLREALRALPAELILVETDAPYLTAHPHRGRPNAPYLVTLTVRAMAEIRGVPLDTVCEELVEATEMAYFRR</sequence>
<proteinExistence type="predicted"/>
<dbReference type="GO" id="GO:0046872">
    <property type="term" value="F:metal ion binding"/>
    <property type="evidence" value="ECO:0007669"/>
    <property type="project" value="UniProtKB-KW"/>
</dbReference>